<dbReference type="AlphaFoldDB" id="A0A2Z6B1R0"/>
<dbReference type="Gene3D" id="3.30.70.1060">
    <property type="entry name" value="Dimeric alpha+beta barrel"/>
    <property type="match status" value="1"/>
</dbReference>
<dbReference type="KEGG" id="dfl:DFE_2733"/>
<gene>
    <name evidence="3" type="ORF">DFE_2733</name>
</gene>
<dbReference type="SUPFAM" id="SSF54909">
    <property type="entry name" value="Dimeric alpha+beta barrel"/>
    <property type="match status" value="1"/>
</dbReference>
<dbReference type="RefSeq" id="WP_126380427.1">
    <property type="nucleotide sequence ID" value="NZ_AP017378.1"/>
</dbReference>
<dbReference type="EMBL" id="AP017378">
    <property type="protein sequence ID" value="BBD09459.1"/>
    <property type="molecule type" value="Genomic_DNA"/>
</dbReference>
<name>A0A2Z6B1R0_9BACT</name>
<proteinExistence type="inferred from homology"/>
<dbReference type="Proteomes" id="UP000269883">
    <property type="component" value="Chromosome"/>
</dbReference>
<keyword evidence="4" id="KW-1185">Reference proteome</keyword>
<dbReference type="PANTHER" id="PTHR37828:SF1">
    <property type="entry name" value="YCII-RELATED DOMAIN-CONTAINING PROTEIN"/>
    <property type="match status" value="1"/>
</dbReference>
<evidence type="ECO:0000256" key="1">
    <source>
        <dbReference type="ARBA" id="ARBA00007689"/>
    </source>
</evidence>
<comment type="similarity">
    <text evidence="1">Belongs to the YciI family.</text>
</comment>
<accession>A0A2Z6B1R0</accession>
<sequence>MFIVLLNYKVPLETIDQHLPAHIEYLKQQYELGTFMASGRRVPRTGGVILAQAESKEALLEQLALDPFSRHDLAEYDIIEFIPGMTCPELTFLATS</sequence>
<feature type="domain" description="YCII-related" evidence="2">
    <location>
        <begin position="1"/>
        <end position="81"/>
    </location>
</feature>
<dbReference type="OrthoDB" id="9814407at2"/>
<dbReference type="PANTHER" id="PTHR37828">
    <property type="entry name" value="GSR2449 PROTEIN"/>
    <property type="match status" value="1"/>
</dbReference>
<dbReference type="Pfam" id="PF03795">
    <property type="entry name" value="YCII"/>
    <property type="match status" value="1"/>
</dbReference>
<dbReference type="InterPro" id="IPR011008">
    <property type="entry name" value="Dimeric_a/b-barrel"/>
</dbReference>
<evidence type="ECO:0000313" key="3">
    <source>
        <dbReference type="EMBL" id="BBD09459.1"/>
    </source>
</evidence>
<organism evidence="3 4">
    <name type="scientific">Desulfovibrio ferrophilus</name>
    <dbReference type="NCBI Taxonomy" id="241368"/>
    <lineage>
        <taxon>Bacteria</taxon>
        <taxon>Pseudomonadati</taxon>
        <taxon>Thermodesulfobacteriota</taxon>
        <taxon>Desulfovibrionia</taxon>
        <taxon>Desulfovibrionales</taxon>
        <taxon>Desulfovibrionaceae</taxon>
        <taxon>Desulfovibrio</taxon>
    </lineage>
</organism>
<evidence type="ECO:0000259" key="2">
    <source>
        <dbReference type="Pfam" id="PF03795"/>
    </source>
</evidence>
<reference evidence="3 4" key="1">
    <citation type="journal article" date="2018" name="Sci. Adv.">
        <title>Multi-heme cytochromes provide a pathway for survival in energy-limited environments.</title>
        <authorList>
            <person name="Deng X."/>
            <person name="Dohmae N."/>
            <person name="Nealson K.H."/>
            <person name="Hashimoto K."/>
            <person name="Okamoto A."/>
        </authorList>
    </citation>
    <scope>NUCLEOTIDE SEQUENCE [LARGE SCALE GENOMIC DNA]</scope>
    <source>
        <strain evidence="3 4">IS5</strain>
    </source>
</reference>
<evidence type="ECO:0000313" key="4">
    <source>
        <dbReference type="Proteomes" id="UP000269883"/>
    </source>
</evidence>
<protein>
    <recommendedName>
        <fullName evidence="2">YCII-related domain-containing protein</fullName>
    </recommendedName>
</protein>
<dbReference type="InterPro" id="IPR005545">
    <property type="entry name" value="YCII"/>
</dbReference>